<feature type="coiled-coil region" evidence="1">
    <location>
        <begin position="43"/>
        <end position="96"/>
    </location>
</feature>
<dbReference type="EMBL" id="JAWRVI010000126">
    <property type="protein sequence ID" value="KAK4075232.1"/>
    <property type="molecule type" value="Genomic_DNA"/>
</dbReference>
<keyword evidence="1" id="KW-0175">Coiled coil</keyword>
<accession>A0ABR0BG47</accession>
<keyword evidence="3" id="KW-1185">Reference proteome</keyword>
<name>A0ABR0BG47_PURLI</name>
<gene>
    <name evidence="2" type="ORF">Purlil1_12722</name>
</gene>
<organism evidence="2 3">
    <name type="scientific">Purpureocillium lilacinum</name>
    <name type="common">Paecilomyces lilacinus</name>
    <dbReference type="NCBI Taxonomy" id="33203"/>
    <lineage>
        <taxon>Eukaryota</taxon>
        <taxon>Fungi</taxon>
        <taxon>Dikarya</taxon>
        <taxon>Ascomycota</taxon>
        <taxon>Pezizomycotina</taxon>
        <taxon>Sordariomycetes</taxon>
        <taxon>Hypocreomycetidae</taxon>
        <taxon>Hypocreales</taxon>
        <taxon>Ophiocordycipitaceae</taxon>
        <taxon>Purpureocillium</taxon>
    </lineage>
</organism>
<evidence type="ECO:0008006" key="4">
    <source>
        <dbReference type="Google" id="ProtNLM"/>
    </source>
</evidence>
<evidence type="ECO:0000256" key="1">
    <source>
        <dbReference type="SAM" id="Coils"/>
    </source>
</evidence>
<protein>
    <recommendedName>
        <fullName evidence="4">Fungal N-terminal domain-containing protein</fullName>
    </recommendedName>
</protein>
<comment type="caution">
    <text evidence="2">The sequence shown here is derived from an EMBL/GenBank/DDBJ whole genome shotgun (WGS) entry which is preliminary data.</text>
</comment>
<reference evidence="2 3" key="1">
    <citation type="journal article" date="2024" name="Microbiol. Resour. Announc.">
        <title>Genome annotations for the ascomycete fungi Trichoderma harzianum, Trichoderma aggressivum, and Purpureocillium lilacinum.</title>
        <authorList>
            <person name="Beijen E.P.W."/>
            <person name="Ohm R.A."/>
        </authorList>
    </citation>
    <scope>NUCLEOTIDE SEQUENCE [LARGE SCALE GENOMIC DNA]</scope>
    <source>
        <strain evidence="2 3">CBS 150709</strain>
    </source>
</reference>
<dbReference type="Proteomes" id="UP001287286">
    <property type="component" value="Unassembled WGS sequence"/>
</dbReference>
<evidence type="ECO:0000313" key="3">
    <source>
        <dbReference type="Proteomes" id="UP001287286"/>
    </source>
</evidence>
<sequence length="301" mass="33428">MSDPSSVAGSAVGLVSLAITVAQGLVGYYAGFRGQADHVAHMIKKLSRLLDLLESLRQGLERRQFRVEDRAIFANMQSSIDDGEELIRELEELQALIELHAWSEPGLHLLVSSRDEIDIRVKRGAFAEEIVGVMNDSLRRDVESVAHGGDDLAEELPVLKRAQKSAAARVGKIVTAQTIWEIYSEAWTLYATALHREGADNISTMPSELPCWMKARKNFVPADNGWVEYVFAHERTWNGKSHSCQVYRSFESLWTPISGSAGQFDNRLKKIIGTFVLVTFNSNNTKEVGTNHNQSNSSVAV</sequence>
<evidence type="ECO:0000313" key="2">
    <source>
        <dbReference type="EMBL" id="KAK4075232.1"/>
    </source>
</evidence>
<proteinExistence type="predicted"/>